<reference evidence="11 12" key="1">
    <citation type="journal article" date="2018" name="Nat. Ecol. Evol.">
        <title>Pezizomycetes genomes reveal the molecular basis of ectomycorrhizal truffle lifestyle.</title>
        <authorList>
            <person name="Murat C."/>
            <person name="Payen T."/>
            <person name="Noel B."/>
            <person name="Kuo A."/>
            <person name="Morin E."/>
            <person name="Chen J."/>
            <person name="Kohler A."/>
            <person name="Krizsan K."/>
            <person name="Balestrini R."/>
            <person name="Da Silva C."/>
            <person name="Montanini B."/>
            <person name="Hainaut M."/>
            <person name="Levati E."/>
            <person name="Barry K.W."/>
            <person name="Belfiori B."/>
            <person name="Cichocki N."/>
            <person name="Clum A."/>
            <person name="Dockter R.B."/>
            <person name="Fauchery L."/>
            <person name="Guy J."/>
            <person name="Iotti M."/>
            <person name="Le Tacon F."/>
            <person name="Lindquist E.A."/>
            <person name="Lipzen A."/>
            <person name="Malagnac F."/>
            <person name="Mello A."/>
            <person name="Molinier V."/>
            <person name="Miyauchi S."/>
            <person name="Poulain J."/>
            <person name="Riccioni C."/>
            <person name="Rubini A."/>
            <person name="Sitrit Y."/>
            <person name="Splivallo R."/>
            <person name="Traeger S."/>
            <person name="Wang M."/>
            <person name="Zifcakova L."/>
            <person name="Wipf D."/>
            <person name="Zambonelli A."/>
            <person name="Paolocci F."/>
            <person name="Nowrousian M."/>
            <person name="Ottonello S."/>
            <person name="Baldrian P."/>
            <person name="Spatafora J.W."/>
            <person name="Henrissat B."/>
            <person name="Nagy L.G."/>
            <person name="Aury J.M."/>
            <person name="Wincker P."/>
            <person name="Grigoriev I.V."/>
            <person name="Bonfante P."/>
            <person name="Martin F.M."/>
        </authorList>
    </citation>
    <scope>NUCLEOTIDE SEQUENCE [LARGE SCALE GENOMIC DNA]</scope>
    <source>
        <strain evidence="11 12">120613-1</strain>
    </source>
</reference>
<dbReference type="OrthoDB" id="1726119at2759"/>
<evidence type="ECO:0000256" key="6">
    <source>
        <dbReference type="ARBA" id="ARBA00073740"/>
    </source>
</evidence>
<dbReference type="GO" id="GO:0051787">
    <property type="term" value="F:misfolded protein binding"/>
    <property type="evidence" value="ECO:0007669"/>
    <property type="project" value="TreeGrafter"/>
</dbReference>
<dbReference type="PANTHER" id="PTHR44140">
    <property type="entry name" value="LD25575P"/>
    <property type="match status" value="1"/>
</dbReference>
<dbReference type="Pfam" id="PF00226">
    <property type="entry name" value="DnaJ"/>
    <property type="match status" value="1"/>
</dbReference>
<keyword evidence="5" id="KW-0256">Endoplasmic reticulum</keyword>
<dbReference type="GO" id="GO:0034975">
    <property type="term" value="P:protein folding in endoplasmic reticulum"/>
    <property type="evidence" value="ECO:0007669"/>
    <property type="project" value="TreeGrafter"/>
</dbReference>
<dbReference type="Gene3D" id="1.10.287.110">
    <property type="entry name" value="DnaJ domain"/>
    <property type="match status" value="1"/>
</dbReference>
<dbReference type="SUPFAM" id="SSF46565">
    <property type="entry name" value="Chaperone J-domain"/>
    <property type="match status" value="1"/>
</dbReference>
<dbReference type="Pfam" id="PF13181">
    <property type="entry name" value="TPR_8"/>
    <property type="match status" value="1"/>
</dbReference>
<dbReference type="InterPro" id="IPR036869">
    <property type="entry name" value="J_dom_sf"/>
</dbReference>
<feature type="compositionally biased region" description="Low complexity" evidence="8">
    <location>
        <begin position="496"/>
        <end position="505"/>
    </location>
</feature>
<proteinExistence type="predicted"/>
<feature type="signal peptide" evidence="9">
    <location>
        <begin position="1"/>
        <end position="22"/>
    </location>
</feature>
<dbReference type="EMBL" id="ML120392">
    <property type="protein sequence ID" value="RPA98968.1"/>
    <property type="molecule type" value="Genomic_DNA"/>
</dbReference>
<feature type="repeat" description="TPR" evidence="7">
    <location>
        <begin position="30"/>
        <end position="63"/>
    </location>
</feature>
<dbReference type="Gene3D" id="1.25.40.10">
    <property type="entry name" value="Tetratricopeptide repeat domain"/>
    <property type="match status" value="1"/>
</dbReference>
<dbReference type="PROSITE" id="PS50076">
    <property type="entry name" value="DNAJ_2"/>
    <property type="match status" value="1"/>
</dbReference>
<dbReference type="PANTHER" id="PTHR44140:SF2">
    <property type="entry name" value="LD25575P"/>
    <property type="match status" value="1"/>
</dbReference>
<evidence type="ECO:0000256" key="1">
    <source>
        <dbReference type="ARBA" id="ARBA00004319"/>
    </source>
</evidence>
<dbReference type="STRING" id="1336337.A0A3N4JPM5"/>
<dbReference type="FunFam" id="1.25.40.10:FF:000224">
    <property type="entry name" value="DnaJ and TPR domain protein"/>
    <property type="match status" value="1"/>
</dbReference>
<keyword evidence="2 9" id="KW-0732">Signal</keyword>
<dbReference type="AlphaFoldDB" id="A0A3N4JPM5"/>
<feature type="region of interest" description="Disordered" evidence="8">
    <location>
        <begin position="466"/>
        <end position="524"/>
    </location>
</feature>
<evidence type="ECO:0000256" key="9">
    <source>
        <dbReference type="SAM" id="SignalP"/>
    </source>
</evidence>
<dbReference type="Proteomes" id="UP000276215">
    <property type="component" value="Unassembled WGS sequence"/>
</dbReference>
<keyword evidence="4 7" id="KW-0802">TPR repeat</keyword>
<dbReference type="InterPro" id="IPR051727">
    <property type="entry name" value="DnaJ_C3_Co-chaperones"/>
</dbReference>
<evidence type="ECO:0000256" key="2">
    <source>
        <dbReference type="ARBA" id="ARBA00022729"/>
    </source>
</evidence>
<evidence type="ECO:0000256" key="3">
    <source>
        <dbReference type="ARBA" id="ARBA00022737"/>
    </source>
</evidence>
<comment type="subcellular location">
    <subcellularLocation>
        <location evidence="1">Endoplasmic reticulum lumen</location>
    </subcellularLocation>
</comment>
<organism evidence="11 12">
    <name type="scientific">Choiromyces venosus 120613-1</name>
    <dbReference type="NCBI Taxonomy" id="1336337"/>
    <lineage>
        <taxon>Eukaryota</taxon>
        <taxon>Fungi</taxon>
        <taxon>Dikarya</taxon>
        <taxon>Ascomycota</taxon>
        <taxon>Pezizomycotina</taxon>
        <taxon>Pezizomycetes</taxon>
        <taxon>Pezizales</taxon>
        <taxon>Tuberaceae</taxon>
        <taxon>Choiromyces</taxon>
    </lineage>
</organism>
<dbReference type="InterPro" id="IPR011990">
    <property type="entry name" value="TPR-like_helical_dom_sf"/>
</dbReference>
<keyword evidence="12" id="KW-1185">Reference proteome</keyword>
<feature type="compositionally biased region" description="Gly residues" evidence="8">
    <location>
        <begin position="506"/>
        <end position="516"/>
    </location>
</feature>
<dbReference type="SMART" id="SM00271">
    <property type="entry name" value="DnaJ"/>
    <property type="match status" value="1"/>
</dbReference>
<dbReference type="GO" id="GO:0051087">
    <property type="term" value="F:protein-folding chaperone binding"/>
    <property type="evidence" value="ECO:0007669"/>
    <property type="project" value="TreeGrafter"/>
</dbReference>
<feature type="domain" description="J" evidence="10">
    <location>
        <begin position="401"/>
        <end position="469"/>
    </location>
</feature>
<feature type="chain" id="PRO_5018327511" description="Tetratricopeptide repeat and J domain-containing co-chaperone DNJ1" evidence="9">
    <location>
        <begin position="23"/>
        <end position="524"/>
    </location>
</feature>
<feature type="repeat" description="TPR" evidence="7">
    <location>
        <begin position="64"/>
        <end position="97"/>
    </location>
</feature>
<sequence length="524" mass="57518">MIVRLGTLALAAALFSGHFVTCDTSHDQPVQSLIESANVLLAKGDMHGALDHFDAAIKKDPTNYLTIFKRGATYLSLGRSNQASADFDAVLSLKPDFEAALLQRAKLKSRTGDWSAARKDYKKVGGVAGKERIAELEEAERAIKAAMEAEKKGDYEACVTHAGTAIMVASGLHSLRSLRARCRLKRGEVHEAVGDLTHLVQLVPGNIDPHLQIANLLYFSVNDYDRSVTQLRKCLHSDPDSKPCSKLFRRIKNLEKSVAKVRTLIEKRQYTSATKLLVGHAGETGLIGEVKEEVADIKKSGYYTPACPEDLLLWLLETTCEAYTEIKNPKKASPHCTAALSLNPNSLPGLLSKASSQLAEDLFEEAIQTLEHAKQTHPDSPALQQKLQEAHALLRRSKAKDYYKVLSVPRDASDREIKRAYRALTKKYHPDKYRGDLSTEEVLKKMASINEAYEVLSNEELRARFDAGDDPNEQEGGGPGRGAWGHGGHPFGGARQGFDGQQFMFTGGGGGQGNPFGEGFKFQF</sequence>
<evidence type="ECO:0000259" key="10">
    <source>
        <dbReference type="PROSITE" id="PS50076"/>
    </source>
</evidence>
<evidence type="ECO:0000256" key="5">
    <source>
        <dbReference type="ARBA" id="ARBA00022824"/>
    </source>
</evidence>
<keyword evidence="3" id="KW-0677">Repeat</keyword>
<dbReference type="SUPFAM" id="SSF48452">
    <property type="entry name" value="TPR-like"/>
    <property type="match status" value="2"/>
</dbReference>
<accession>A0A3N4JPM5</accession>
<feature type="compositionally biased region" description="Gly residues" evidence="8">
    <location>
        <begin position="475"/>
        <end position="495"/>
    </location>
</feature>
<dbReference type="CDD" id="cd06257">
    <property type="entry name" value="DnaJ"/>
    <property type="match status" value="1"/>
</dbReference>
<dbReference type="SMART" id="SM00028">
    <property type="entry name" value="TPR"/>
    <property type="match status" value="7"/>
</dbReference>
<dbReference type="PRINTS" id="PR00625">
    <property type="entry name" value="JDOMAIN"/>
</dbReference>
<dbReference type="InterPro" id="IPR001623">
    <property type="entry name" value="DnaJ_domain"/>
</dbReference>
<evidence type="ECO:0000256" key="8">
    <source>
        <dbReference type="SAM" id="MobiDB-lite"/>
    </source>
</evidence>
<protein>
    <recommendedName>
        <fullName evidence="6">Tetratricopeptide repeat and J domain-containing co-chaperone DNJ1</fullName>
    </recommendedName>
</protein>
<evidence type="ECO:0000256" key="4">
    <source>
        <dbReference type="ARBA" id="ARBA00022803"/>
    </source>
</evidence>
<evidence type="ECO:0000313" key="12">
    <source>
        <dbReference type="Proteomes" id="UP000276215"/>
    </source>
</evidence>
<dbReference type="InterPro" id="IPR019734">
    <property type="entry name" value="TPR_rpt"/>
</dbReference>
<dbReference type="GO" id="GO:0005788">
    <property type="term" value="C:endoplasmic reticulum lumen"/>
    <property type="evidence" value="ECO:0007669"/>
    <property type="project" value="UniProtKB-SubCell"/>
</dbReference>
<gene>
    <name evidence="11" type="ORF">L873DRAFT_1685914</name>
</gene>
<evidence type="ECO:0000313" key="11">
    <source>
        <dbReference type="EMBL" id="RPA98968.1"/>
    </source>
</evidence>
<evidence type="ECO:0000256" key="7">
    <source>
        <dbReference type="PROSITE-ProRule" id="PRU00339"/>
    </source>
</evidence>
<dbReference type="PROSITE" id="PS50005">
    <property type="entry name" value="TPR"/>
    <property type="match status" value="2"/>
</dbReference>
<name>A0A3N4JPM5_9PEZI</name>